<reference evidence="2 3" key="1">
    <citation type="submission" date="2016-04" db="EMBL/GenBank/DDBJ databases">
        <title>Complete Genome Sequence of Halotalea alkalilenta IHB B 13600.</title>
        <authorList>
            <person name="Swarnkar M.K."/>
            <person name="Sharma A."/>
            <person name="Kaushal K."/>
            <person name="Soni R."/>
            <person name="Rana S."/>
            <person name="Singh A.K."/>
            <person name="Gulati A."/>
        </authorList>
    </citation>
    <scope>NUCLEOTIDE SEQUENCE [LARGE SCALE GENOMIC DNA]</scope>
    <source>
        <strain evidence="2 3">IHB B 13600</strain>
    </source>
</reference>
<gene>
    <name evidence="2" type="ORF">A5892_09025</name>
</gene>
<dbReference type="AlphaFoldDB" id="A0A172YEA7"/>
<name>A0A172YEA7_9GAMM</name>
<dbReference type="Proteomes" id="UP000077875">
    <property type="component" value="Chromosome"/>
</dbReference>
<feature type="transmembrane region" description="Helical" evidence="1">
    <location>
        <begin position="134"/>
        <end position="155"/>
    </location>
</feature>
<keyword evidence="1" id="KW-0472">Membrane</keyword>
<feature type="transmembrane region" description="Helical" evidence="1">
    <location>
        <begin position="109"/>
        <end position="128"/>
    </location>
</feature>
<feature type="transmembrane region" description="Helical" evidence="1">
    <location>
        <begin position="12"/>
        <end position="45"/>
    </location>
</feature>
<dbReference type="Pfam" id="PF06496">
    <property type="entry name" value="DUF1097"/>
    <property type="match status" value="1"/>
</dbReference>
<dbReference type="RefSeq" id="WP_064122528.1">
    <property type="nucleotide sequence ID" value="NZ_CP015243.1"/>
</dbReference>
<organism evidence="2 3">
    <name type="scientific">Halotalea alkalilenta</name>
    <dbReference type="NCBI Taxonomy" id="376489"/>
    <lineage>
        <taxon>Bacteria</taxon>
        <taxon>Pseudomonadati</taxon>
        <taxon>Pseudomonadota</taxon>
        <taxon>Gammaproteobacteria</taxon>
        <taxon>Oceanospirillales</taxon>
        <taxon>Halomonadaceae</taxon>
        <taxon>Halotalea</taxon>
    </lineage>
</organism>
<dbReference type="EMBL" id="CP015243">
    <property type="protein sequence ID" value="ANF57588.1"/>
    <property type="molecule type" value="Genomic_DNA"/>
</dbReference>
<proteinExistence type="predicted"/>
<keyword evidence="1" id="KW-0812">Transmembrane</keyword>
<keyword evidence="1" id="KW-1133">Transmembrane helix</keyword>
<dbReference type="KEGG" id="haa:A5892_09025"/>
<evidence type="ECO:0000256" key="1">
    <source>
        <dbReference type="SAM" id="Phobius"/>
    </source>
</evidence>
<evidence type="ECO:0000313" key="3">
    <source>
        <dbReference type="Proteomes" id="UP000077875"/>
    </source>
</evidence>
<evidence type="ECO:0000313" key="2">
    <source>
        <dbReference type="EMBL" id="ANF57588.1"/>
    </source>
</evidence>
<sequence length="163" mass="16821">MSHSQDSPRGYLTVTVAAAVTAALAAAGALALSLPVWAMFIGWIAFFTRGLTTRSTFENLGCVWLGLGIGALSALASGALAPALGVSLALPLVVFVVALVVVSLRGMPVLNNLPSYFLGLVTWFAAHLEPALESVVHLAGATTLGSIAAWVSHFIPRQVLKVA</sequence>
<protein>
    <recommendedName>
        <fullName evidence="4">DUF1097 domain-containing protein</fullName>
    </recommendedName>
</protein>
<accession>A0A172YEA7</accession>
<feature type="transmembrane region" description="Helical" evidence="1">
    <location>
        <begin position="83"/>
        <end position="102"/>
    </location>
</feature>
<keyword evidence="3" id="KW-1185">Reference proteome</keyword>
<dbReference type="InterPro" id="IPR009476">
    <property type="entry name" value="DUF1097"/>
</dbReference>
<dbReference type="STRING" id="376489.A5892_09025"/>
<feature type="transmembrane region" description="Helical" evidence="1">
    <location>
        <begin position="57"/>
        <end position="77"/>
    </location>
</feature>
<evidence type="ECO:0008006" key="4">
    <source>
        <dbReference type="Google" id="ProtNLM"/>
    </source>
</evidence>